<reference evidence="2 3" key="1">
    <citation type="journal article" date="2013" name="BMC Genomics">
        <title>Reconstruction of the lipid metabolism for the microalga Monoraphidium neglectum from its genome sequence reveals characteristics suitable for biofuel production.</title>
        <authorList>
            <person name="Bogen C."/>
            <person name="Al-Dilaimi A."/>
            <person name="Albersmeier A."/>
            <person name="Wichmann J."/>
            <person name="Grundmann M."/>
            <person name="Rupp O."/>
            <person name="Lauersen K.J."/>
            <person name="Blifernez-Klassen O."/>
            <person name="Kalinowski J."/>
            <person name="Goesmann A."/>
            <person name="Mussgnug J.H."/>
            <person name="Kruse O."/>
        </authorList>
    </citation>
    <scope>NUCLEOTIDE SEQUENCE [LARGE SCALE GENOMIC DNA]</scope>
    <source>
        <strain evidence="2 3">SAG 48.87</strain>
    </source>
</reference>
<feature type="compositionally biased region" description="Low complexity" evidence="1">
    <location>
        <begin position="49"/>
        <end position="94"/>
    </location>
</feature>
<dbReference type="OrthoDB" id="248233at2759"/>
<feature type="region of interest" description="Disordered" evidence="1">
    <location>
        <begin position="46"/>
        <end position="107"/>
    </location>
</feature>
<proteinExistence type="predicted"/>
<dbReference type="KEGG" id="mng:MNEG_12203"/>
<organism evidence="2 3">
    <name type="scientific">Monoraphidium neglectum</name>
    <dbReference type="NCBI Taxonomy" id="145388"/>
    <lineage>
        <taxon>Eukaryota</taxon>
        <taxon>Viridiplantae</taxon>
        <taxon>Chlorophyta</taxon>
        <taxon>core chlorophytes</taxon>
        <taxon>Chlorophyceae</taxon>
        <taxon>CS clade</taxon>
        <taxon>Sphaeropleales</taxon>
        <taxon>Selenastraceae</taxon>
        <taxon>Monoraphidium</taxon>
    </lineage>
</organism>
<gene>
    <name evidence="2" type="ORF">MNEG_12203</name>
</gene>
<dbReference type="Proteomes" id="UP000054498">
    <property type="component" value="Unassembled WGS sequence"/>
</dbReference>
<dbReference type="GeneID" id="25729542"/>
<evidence type="ECO:0000313" key="2">
    <source>
        <dbReference type="EMBL" id="KIY95762.1"/>
    </source>
</evidence>
<name>A0A0D2J7J3_9CHLO</name>
<evidence type="ECO:0000313" key="3">
    <source>
        <dbReference type="Proteomes" id="UP000054498"/>
    </source>
</evidence>
<feature type="compositionally biased region" description="Gly residues" evidence="1">
    <location>
        <begin position="95"/>
        <end position="104"/>
    </location>
</feature>
<accession>A0A0D2J7J3</accession>
<dbReference type="EMBL" id="KK103337">
    <property type="protein sequence ID" value="KIY95762.1"/>
    <property type="molecule type" value="Genomic_DNA"/>
</dbReference>
<protein>
    <submittedName>
        <fullName evidence="2">Uncharacterized protein</fullName>
    </submittedName>
</protein>
<keyword evidence="3" id="KW-1185">Reference proteome</keyword>
<dbReference type="AlphaFoldDB" id="A0A0D2J7J3"/>
<evidence type="ECO:0000256" key="1">
    <source>
        <dbReference type="SAM" id="MobiDB-lite"/>
    </source>
</evidence>
<sequence length="298" mass="28999">MGGFDLGPAAPLAAPNGRAAGGGGGGSGAVGSPACGLGVAQPWRTISLPSDSAPRAEASAAAAPRAASRMRVPPAPHVGPAAGPGCARSAPAGASGWGRGGLPGGSPSKARKGGVLLGGCAAPRTHWEFEAAVMLLGGHWPPRGLLSGRWPPCGDSGEGGGEGGSPEGCSGRRRRGGEGGGARKPGEHCFVVHCNSVRQVARVIEMREPGGRAGAGGAPASPLPRAVAAAAALLQAPPGGAAGLAPEGPGERAAPGVATVRFRFVHRPEWLQAGARVILRGRSDGHVAAAGCITALLL</sequence>
<feature type="compositionally biased region" description="Gly residues" evidence="1">
    <location>
        <begin position="156"/>
        <end position="166"/>
    </location>
</feature>
<dbReference type="RefSeq" id="XP_013894782.1">
    <property type="nucleotide sequence ID" value="XM_014039328.1"/>
</dbReference>
<feature type="region of interest" description="Disordered" evidence="1">
    <location>
        <begin position="149"/>
        <end position="184"/>
    </location>
</feature>